<dbReference type="Pfam" id="PF01063">
    <property type="entry name" value="Aminotran_4"/>
    <property type="match status" value="1"/>
</dbReference>
<organism evidence="4 5">
    <name type="scientific">Nocardioides daeguensis</name>
    <dbReference type="NCBI Taxonomy" id="908359"/>
    <lineage>
        <taxon>Bacteria</taxon>
        <taxon>Bacillati</taxon>
        <taxon>Actinomycetota</taxon>
        <taxon>Actinomycetes</taxon>
        <taxon>Propionibacteriales</taxon>
        <taxon>Nocardioidaceae</taxon>
        <taxon>Nocardioides</taxon>
    </lineage>
</organism>
<comment type="cofactor">
    <cofactor evidence="3">
        <name>pyridoxal 5'-phosphate</name>
        <dbReference type="ChEBI" id="CHEBI:597326"/>
    </cofactor>
</comment>
<name>A0ABP6W037_9ACTN</name>
<protein>
    <submittedName>
        <fullName evidence="4">Aminodeoxychorismate lyase</fullName>
    </submittedName>
</protein>
<dbReference type="Proteomes" id="UP001500301">
    <property type="component" value="Unassembled WGS sequence"/>
</dbReference>
<dbReference type="PROSITE" id="PS00770">
    <property type="entry name" value="AA_TRANSFER_CLASS_4"/>
    <property type="match status" value="1"/>
</dbReference>
<dbReference type="RefSeq" id="WP_218233667.1">
    <property type="nucleotide sequence ID" value="NZ_BAABBB010000018.1"/>
</dbReference>
<comment type="caution">
    <text evidence="4">The sequence shown here is derived from an EMBL/GenBank/DDBJ whole genome shotgun (WGS) entry which is preliminary data.</text>
</comment>
<sequence>MRVWINGRVLSDPMAPAVPVTDHGLTVGDAVFEAVKVVGGQPFALRRHLDRLERSAAGLGLEGLDPEEVRRGVAAVLEGDPLPLGRLRITVTGGNAPLGSGRGDAPLTTIVVAAPMDPAPETTAVVTVPWPRNERGPLAGLKTTSYAENVVALAAAREKGASEAVFANLAGHLCEGTGTNVFYVVDGEVRTSTLASGCLAGVTRALVLEWFGATEVDEPIEVAAGADEVFLVSTTRDVQGVHRWDERTLEAPGPVTRKVAAAWREREAELLGLDR</sequence>
<evidence type="ECO:0000313" key="5">
    <source>
        <dbReference type="Proteomes" id="UP001500301"/>
    </source>
</evidence>
<evidence type="ECO:0000256" key="1">
    <source>
        <dbReference type="ARBA" id="ARBA00009320"/>
    </source>
</evidence>
<keyword evidence="3" id="KW-0663">Pyridoxal phosphate</keyword>
<evidence type="ECO:0000256" key="2">
    <source>
        <dbReference type="RuleBase" id="RU004106"/>
    </source>
</evidence>
<dbReference type="InterPro" id="IPR001544">
    <property type="entry name" value="Aminotrans_IV"/>
</dbReference>
<dbReference type="PANTHER" id="PTHR42743:SF11">
    <property type="entry name" value="AMINODEOXYCHORISMATE LYASE"/>
    <property type="match status" value="1"/>
</dbReference>
<accession>A0ABP6W037</accession>
<keyword evidence="5" id="KW-1185">Reference proteome</keyword>
<dbReference type="InterPro" id="IPR018300">
    <property type="entry name" value="Aminotrans_IV_CS"/>
</dbReference>
<dbReference type="InterPro" id="IPR050571">
    <property type="entry name" value="Class-IV_PLP-Dep_Aminotrnsfr"/>
</dbReference>
<dbReference type="PANTHER" id="PTHR42743">
    <property type="entry name" value="AMINO-ACID AMINOTRANSFERASE"/>
    <property type="match status" value="1"/>
</dbReference>
<keyword evidence="4" id="KW-0456">Lyase</keyword>
<dbReference type="EMBL" id="BAABBB010000018">
    <property type="protein sequence ID" value="GAA3541987.1"/>
    <property type="molecule type" value="Genomic_DNA"/>
</dbReference>
<evidence type="ECO:0000256" key="3">
    <source>
        <dbReference type="RuleBase" id="RU004516"/>
    </source>
</evidence>
<comment type="similarity">
    <text evidence="1 2">Belongs to the class-IV pyridoxal-phosphate-dependent aminotransferase family.</text>
</comment>
<proteinExistence type="inferred from homology"/>
<evidence type="ECO:0000313" key="4">
    <source>
        <dbReference type="EMBL" id="GAA3541987.1"/>
    </source>
</evidence>
<dbReference type="GO" id="GO:0016829">
    <property type="term" value="F:lyase activity"/>
    <property type="evidence" value="ECO:0007669"/>
    <property type="project" value="UniProtKB-KW"/>
</dbReference>
<reference evidence="5" key="1">
    <citation type="journal article" date="2019" name="Int. J. Syst. Evol. Microbiol.">
        <title>The Global Catalogue of Microorganisms (GCM) 10K type strain sequencing project: providing services to taxonomists for standard genome sequencing and annotation.</title>
        <authorList>
            <consortium name="The Broad Institute Genomics Platform"/>
            <consortium name="The Broad Institute Genome Sequencing Center for Infectious Disease"/>
            <person name="Wu L."/>
            <person name="Ma J."/>
        </authorList>
    </citation>
    <scope>NUCLEOTIDE SEQUENCE [LARGE SCALE GENOMIC DNA]</scope>
    <source>
        <strain evidence="5">JCM 17460</strain>
    </source>
</reference>
<gene>
    <name evidence="4" type="ORF">GCM10022263_31440</name>
</gene>